<feature type="domain" description="SsuA/THI5-like" evidence="5">
    <location>
        <begin position="57"/>
        <end position="267"/>
    </location>
</feature>
<evidence type="ECO:0000256" key="4">
    <source>
        <dbReference type="SAM" id="SignalP"/>
    </source>
</evidence>
<reference evidence="6 7" key="1">
    <citation type="journal article" date="2019" name="Int. J. Syst. Evol. Microbiol.">
        <title>The Global Catalogue of Microorganisms (GCM) 10K type strain sequencing project: providing services to taxonomists for standard genome sequencing and annotation.</title>
        <authorList>
            <consortium name="The Broad Institute Genomics Platform"/>
            <consortium name="The Broad Institute Genome Sequencing Center for Infectious Disease"/>
            <person name="Wu L."/>
            <person name="Ma J."/>
        </authorList>
    </citation>
    <scope>NUCLEOTIDE SEQUENCE [LARGE SCALE GENOMIC DNA]</scope>
    <source>
        <strain evidence="6 7">JCM 1417</strain>
    </source>
</reference>
<organism evidence="6 7">
    <name type="scientific">Clostridium subterminale</name>
    <dbReference type="NCBI Taxonomy" id="1550"/>
    <lineage>
        <taxon>Bacteria</taxon>
        <taxon>Bacillati</taxon>
        <taxon>Bacillota</taxon>
        <taxon>Clostridia</taxon>
        <taxon>Eubacteriales</taxon>
        <taxon>Clostridiaceae</taxon>
        <taxon>Clostridium</taxon>
    </lineage>
</organism>
<dbReference type="InterPro" id="IPR015168">
    <property type="entry name" value="SsuA/THI5"/>
</dbReference>
<dbReference type="PANTHER" id="PTHR30024:SF47">
    <property type="entry name" value="TAURINE-BINDING PERIPLASMIC PROTEIN"/>
    <property type="match status" value="1"/>
</dbReference>
<evidence type="ECO:0000256" key="1">
    <source>
        <dbReference type="ARBA" id="ARBA00004418"/>
    </source>
</evidence>
<evidence type="ECO:0000313" key="6">
    <source>
        <dbReference type="EMBL" id="GAA0772604.1"/>
    </source>
</evidence>
<dbReference type="RefSeq" id="WP_343825899.1">
    <property type="nucleotide sequence ID" value="NZ_BAAACI010000006.1"/>
</dbReference>
<comment type="caution">
    <text evidence="6">The sequence shown here is derived from an EMBL/GenBank/DDBJ whole genome shotgun (WGS) entry which is preliminary data.</text>
</comment>
<evidence type="ECO:0000313" key="7">
    <source>
        <dbReference type="Proteomes" id="UP001501047"/>
    </source>
</evidence>
<protein>
    <submittedName>
        <fullName evidence="6">ABC transporter substrate-binding protein</fullName>
    </submittedName>
</protein>
<keyword evidence="3 4" id="KW-0732">Signal</keyword>
<dbReference type="Gene3D" id="3.40.190.10">
    <property type="entry name" value="Periplasmic binding protein-like II"/>
    <property type="match status" value="2"/>
</dbReference>
<accession>A0ABN1KPA9</accession>
<dbReference type="Proteomes" id="UP001501047">
    <property type="component" value="Unassembled WGS sequence"/>
</dbReference>
<dbReference type="EMBL" id="BAAACI010000006">
    <property type="protein sequence ID" value="GAA0772604.1"/>
    <property type="molecule type" value="Genomic_DNA"/>
</dbReference>
<sequence length="347" mass="38215">MRKKTIKLLSALICAFICVGLLTGCNKNESIDKGNEGNKDKITTIRLNEVTRSIFYAPMYVAISEGFFEEEGIEIELSTGQGADKTMQQLISGSVDIGFSGPEQVMYIYNQGREDYPVVFAQLTQKDGSFLVSREKHSEFSWQDIKGKMVIGGRPGGVPEMALEYVLKNENIDKDKDLNLVTNIAFDAVPGAFKGGTGDYAAIFEPTASVIANEINGSVAASIGESAGNLPYTCFYAVQSYINDNEELLVKFVKAIQKGQEWVMSNEDATVAASIKEFFPGTDEEVIATVVGNYKKIEAYAKTPTVSEEDMNRLMDIIESYDSELLTKRPPFKDIVNNSISEKAIKK</sequence>
<proteinExistence type="inferred from homology"/>
<evidence type="ECO:0000256" key="3">
    <source>
        <dbReference type="ARBA" id="ARBA00022729"/>
    </source>
</evidence>
<gene>
    <name evidence="6" type="ORF">GCM10008908_19240</name>
</gene>
<keyword evidence="7" id="KW-1185">Reference proteome</keyword>
<evidence type="ECO:0000259" key="5">
    <source>
        <dbReference type="Pfam" id="PF09084"/>
    </source>
</evidence>
<name>A0ABN1KPA9_CLOSU</name>
<dbReference type="Pfam" id="PF09084">
    <property type="entry name" value="NMT1"/>
    <property type="match status" value="1"/>
</dbReference>
<dbReference type="SUPFAM" id="SSF53850">
    <property type="entry name" value="Periplasmic binding protein-like II"/>
    <property type="match status" value="1"/>
</dbReference>
<dbReference type="PROSITE" id="PS51257">
    <property type="entry name" value="PROKAR_LIPOPROTEIN"/>
    <property type="match status" value="1"/>
</dbReference>
<comment type="subcellular location">
    <subcellularLocation>
        <location evidence="1">Periplasm</location>
    </subcellularLocation>
</comment>
<comment type="similarity">
    <text evidence="2">Belongs to the bacterial solute-binding protein SsuA/TauA family.</text>
</comment>
<feature type="signal peptide" evidence="4">
    <location>
        <begin position="1"/>
        <end position="23"/>
    </location>
</feature>
<dbReference type="PANTHER" id="PTHR30024">
    <property type="entry name" value="ALIPHATIC SULFONATES-BINDING PROTEIN-RELATED"/>
    <property type="match status" value="1"/>
</dbReference>
<evidence type="ECO:0000256" key="2">
    <source>
        <dbReference type="ARBA" id="ARBA00010742"/>
    </source>
</evidence>
<feature type="chain" id="PRO_5045711254" evidence="4">
    <location>
        <begin position="24"/>
        <end position="347"/>
    </location>
</feature>